<dbReference type="AlphaFoldDB" id="A0A9W6X9U3"/>
<accession>A0A9W6X9U3</accession>
<name>A0A9W6X9U3_9STRA</name>
<sequence length="269" mass="29797">MQHALGAHHNVTTARCPWANGTVEVVMRETLRCCRALLSEWRLQPRKWPRVIKIVQLVLNNTPSPSLGGVAPLTAMTGLSAMGPTDHIAIPGPVELATLAEIQTVQRANVVKLQQGLERMHKRTATISSAVRAAGRKGHDKKQGTTMAQFDIGDFVSYTDVWHHTRSKMRVNWCGPAQVVATTSNWIFEVRNLVTGQQKEVPASRLKLYSDSSLDVSEDLLLHIAHNSEGHIVDSLLETRYNRTKKGMNLRSTGVDSILSRIPGNQQPH</sequence>
<evidence type="ECO:0000313" key="1">
    <source>
        <dbReference type="EMBL" id="GMF34351.1"/>
    </source>
</evidence>
<protein>
    <submittedName>
        <fullName evidence="1">Unnamed protein product</fullName>
    </submittedName>
</protein>
<keyword evidence="2" id="KW-1185">Reference proteome</keyword>
<dbReference type="Gene3D" id="3.30.420.10">
    <property type="entry name" value="Ribonuclease H-like superfamily/Ribonuclease H"/>
    <property type="match status" value="1"/>
</dbReference>
<organism evidence="1 2">
    <name type="scientific">Phytophthora lilii</name>
    <dbReference type="NCBI Taxonomy" id="2077276"/>
    <lineage>
        <taxon>Eukaryota</taxon>
        <taxon>Sar</taxon>
        <taxon>Stramenopiles</taxon>
        <taxon>Oomycota</taxon>
        <taxon>Peronosporomycetes</taxon>
        <taxon>Peronosporales</taxon>
        <taxon>Peronosporaceae</taxon>
        <taxon>Phytophthora</taxon>
    </lineage>
</organism>
<evidence type="ECO:0000313" key="2">
    <source>
        <dbReference type="Proteomes" id="UP001165083"/>
    </source>
</evidence>
<dbReference type="GO" id="GO:0003676">
    <property type="term" value="F:nucleic acid binding"/>
    <property type="evidence" value="ECO:0007669"/>
    <property type="project" value="InterPro"/>
</dbReference>
<dbReference type="InterPro" id="IPR012337">
    <property type="entry name" value="RNaseH-like_sf"/>
</dbReference>
<dbReference type="OrthoDB" id="78677at2759"/>
<proteinExistence type="predicted"/>
<comment type="caution">
    <text evidence="1">The sequence shown here is derived from an EMBL/GenBank/DDBJ whole genome shotgun (WGS) entry which is preliminary data.</text>
</comment>
<dbReference type="EMBL" id="BSXW01001175">
    <property type="protein sequence ID" value="GMF34351.1"/>
    <property type="molecule type" value="Genomic_DNA"/>
</dbReference>
<dbReference type="SUPFAM" id="SSF53098">
    <property type="entry name" value="Ribonuclease H-like"/>
    <property type="match status" value="1"/>
</dbReference>
<gene>
    <name evidence="1" type="ORF">Plil01_001463500</name>
</gene>
<dbReference type="InterPro" id="IPR036397">
    <property type="entry name" value="RNaseH_sf"/>
</dbReference>
<reference evidence="1" key="1">
    <citation type="submission" date="2023-04" db="EMBL/GenBank/DDBJ databases">
        <title>Phytophthora lilii NBRC 32176.</title>
        <authorList>
            <person name="Ichikawa N."/>
            <person name="Sato H."/>
            <person name="Tonouchi N."/>
        </authorList>
    </citation>
    <scope>NUCLEOTIDE SEQUENCE</scope>
    <source>
        <strain evidence="1">NBRC 32176</strain>
    </source>
</reference>
<dbReference type="Proteomes" id="UP001165083">
    <property type="component" value="Unassembled WGS sequence"/>
</dbReference>